<protein>
    <recommendedName>
        <fullName evidence="6">Trypsin-like serine protease</fullName>
    </recommendedName>
</protein>
<dbReference type="InterPro" id="IPR009003">
    <property type="entry name" value="Peptidase_S1_PA"/>
</dbReference>
<evidence type="ECO:0000313" key="4">
    <source>
        <dbReference type="EMBL" id="PIR96028.1"/>
    </source>
</evidence>
<keyword evidence="1" id="KW-0645">Protease</keyword>
<keyword evidence="2" id="KW-0378">Hydrolase</keyword>
<dbReference type="InterPro" id="IPR001940">
    <property type="entry name" value="Peptidase_S1C"/>
</dbReference>
<dbReference type="SUPFAM" id="SSF50494">
    <property type="entry name" value="Trypsin-like serine proteases"/>
    <property type="match status" value="1"/>
</dbReference>
<feature type="transmembrane region" description="Helical" evidence="3">
    <location>
        <begin position="48"/>
        <end position="66"/>
    </location>
</feature>
<evidence type="ECO:0000313" key="5">
    <source>
        <dbReference type="Proteomes" id="UP000230922"/>
    </source>
</evidence>
<dbReference type="PRINTS" id="PR00834">
    <property type="entry name" value="PROTEASES2C"/>
</dbReference>
<keyword evidence="3" id="KW-1133">Transmembrane helix</keyword>
<dbReference type="InterPro" id="IPR051201">
    <property type="entry name" value="Chloro_Bact_Ser_Proteases"/>
</dbReference>
<dbReference type="Proteomes" id="UP000230922">
    <property type="component" value="Unassembled WGS sequence"/>
</dbReference>
<dbReference type="EMBL" id="PFAK01000053">
    <property type="protein sequence ID" value="PIR96028.1"/>
    <property type="molecule type" value="Genomic_DNA"/>
</dbReference>
<dbReference type="GO" id="GO:0004252">
    <property type="term" value="F:serine-type endopeptidase activity"/>
    <property type="evidence" value="ECO:0007669"/>
    <property type="project" value="InterPro"/>
</dbReference>
<name>A0A2H0VAA3_9BACT</name>
<keyword evidence="3" id="KW-0472">Membrane</keyword>
<dbReference type="PANTHER" id="PTHR43343:SF3">
    <property type="entry name" value="PROTEASE DO-LIKE 8, CHLOROPLASTIC"/>
    <property type="match status" value="1"/>
</dbReference>
<sequence length="358" mass="39345">MCPSLNCRPTPTKPRWNRQWKGILSDRRSWLGFIAGRKLFFTMENSKFRPIIFVLILAVIAGFFWVKDYEQNRKTDIDGKISLLRRQIAALQKSFEDYTGQPVPEILPSAEVEQRQIIREKSQDELLTEAVAGNAPAVVSVVISKDVPLLEIVYENPFGDDPFFRDFGFTVPRYRQKGVEKQKVGAGTGFLLTSNGYILTNRHVVEDMEAEYTVLLSDGSQKTAQVIYKDPQFDVAVIKIEGNGYKNVSLGNSEDLKLGQTVIAIGNALGEYNNSVSTGIVSGLDRSIEATNSRGTLEVLRGVIQTDAAINPGNSGGPLLTLDGEVVGVNVATVVGSSNISFAIPISMVKKIIDTVVQ</sequence>
<gene>
    <name evidence="4" type="ORF">COT92_03255</name>
</gene>
<dbReference type="Pfam" id="PF13365">
    <property type="entry name" value="Trypsin_2"/>
    <property type="match status" value="1"/>
</dbReference>
<keyword evidence="3" id="KW-0812">Transmembrane</keyword>
<comment type="caution">
    <text evidence="4">The sequence shown here is derived from an EMBL/GenBank/DDBJ whole genome shotgun (WGS) entry which is preliminary data.</text>
</comment>
<dbReference type="AlphaFoldDB" id="A0A2H0VAA3"/>
<evidence type="ECO:0000256" key="3">
    <source>
        <dbReference type="SAM" id="Phobius"/>
    </source>
</evidence>
<organism evidence="4 5">
    <name type="scientific">Candidatus Doudnabacteria bacterium CG10_big_fil_rev_8_21_14_0_10_42_18</name>
    <dbReference type="NCBI Taxonomy" id="1974552"/>
    <lineage>
        <taxon>Bacteria</taxon>
        <taxon>Candidatus Doudnaibacteriota</taxon>
    </lineage>
</organism>
<dbReference type="Gene3D" id="2.40.10.120">
    <property type="match status" value="1"/>
</dbReference>
<proteinExistence type="predicted"/>
<evidence type="ECO:0000256" key="1">
    <source>
        <dbReference type="ARBA" id="ARBA00022670"/>
    </source>
</evidence>
<reference evidence="5" key="1">
    <citation type="submission" date="2017-09" db="EMBL/GenBank/DDBJ databases">
        <title>Depth-based differentiation of microbial function through sediment-hosted aquifers and enrichment of novel symbionts in the deep terrestrial subsurface.</title>
        <authorList>
            <person name="Probst A.J."/>
            <person name="Ladd B."/>
            <person name="Jarett J.K."/>
            <person name="Geller-Mcgrath D.E."/>
            <person name="Sieber C.M.K."/>
            <person name="Emerson J.B."/>
            <person name="Anantharaman K."/>
            <person name="Thomas B.C."/>
            <person name="Malmstrom R."/>
            <person name="Stieglmeier M."/>
            <person name="Klingl A."/>
            <person name="Woyke T."/>
            <person name="Ryan C.M."/>
            <person name="Banfield J.F."/>
        </authorList>
    </citation>
    <scope>NUCLEOTIDE SEQUENCE [LARGE SCALE GENOMIC DNA]</scope>
</reference>
<evidence type="ECO:0008006" key="6">
    <source>
        <dbReference type="Google" id="ProtNLM"/>
    </source>
</evidence>
<evidence type="ECO:0000256" key="2">
    <source>
        <dbReference type="ARBA" id="ARBA00022801"/>
    </source>
</evidence>
<dbReference type="GO" id="GO:0006508">
    <property type="term" value="P:proteolysis"/>
    <property type="evidence" value="ECO:0007669"/>
    <property type="project" value="UniProtKB-KW"/>
</dbReference>
<accession>A0A2H0VAA3</accession>
<dbReference type="PANTHER" id="PTHR43343">
    <property type="entry name" value="PEPTIDASE S12"/>
    <property type="match status" value="1"/>
</dbReference>